<organism evidence="2 3">
    <name type="scientific">Albidovulum inexpectatum</name>
    <dbReference type="NCBI Taxonomy" id="196587"/>
    <lineage>
        <taxon>Bacteria</taxon>
        <taxon>Pseudomonadati</taxon>
        <taxon>Pseudomonadota</taxon>
        <taxon>Alphaproteobacteria</taxon>
        <taxon>Rhodobacterales</taxon>
        <taxon>Paracoccaceae</taxon>
        <taxon>Albidovulum</taxon>
    </lineage>
</organism>
<dbReference type="InterPro" id="IPR035437">
    <property type="entry name" value="SNase_OB-fold_sf"/>
</dbReference>
<evidence type="ECO:0000259" key="1">
    <source>
        <dbReference type="PROSITE" id="PS50830"/>
    </source>
</evidence>
<gene>
    <name evidence="2" type="ORF">LV82_01676</name>
</gene>
<dbReference type="Proteomes" id="UP000239736">
    <property type="component" value="Unassembled WGS sequence"/>
</dbReference>
<comment type="caution">
    <text evidence="2">The sequence shown here is derived from an EMBL/GenBank/DDBJ whole genome shotgun (WGS) entry which is preliminary data.</text>
</comment>
<sequence length="160" mass="17754">MPRRQGIHPGKPGQRVPSMKRFLIPVLLAVAVLSWLRDGGAPHGQATAMSRDNTISGRVARVTDGDTFTLSGQRRPIRVWGLDAPEWNQRGGAAATRALRDLIAGRQLTCRVRDIDRYDRIVGQCFLPDGTDITAWMIRKGVAREYCRFSGGYYGTCGRN</sequence>
<dbReference type="EMBL" id="PRDS01000004">
    <property type="protein sequence ID" value="PPB80943.1"/>
    <property type="molecule type" value="Genomic_DNA"/>
</dbReference>
<proteinExistence type="predicted"/>
<dbReference type="Gene3D" id="2.40.50.90">
    <property type="match status" value="1"/>
</dbReference>
<protein>
    <submittedName>
        <fullName evidence="2">Nuclease-like protein</fullName>
    </submittedName>
</protein>
<dbReference type="SMART" id="SM00318">
    <property type="entry name" value="SNc"/>
    <property type="match status" value="1"/>
</dbReference>
<dbReference type="InterPro" id="IPR016071">
    <property type="entry name" value="Staphylococal_nuclease_OB-fold"/>
</dbReference>
<dbReference type="AlphaFoldDB" id="A0A2S5JHJ2"/>
<name>A0A2S5JHJ2_9RHOB</name>
<feature type="domain" description="TNase-like" evidence="1">
    <location>
        <begin position="53"/>
        <end position="146"/>
    </location>
</feature>
<accession>A0A2S5JHJ2</accession>
<dbReference type="OrthoDB" id="9805504at2"/>
<dbReference type="PANTHER" id="PTHR12302:SF26">
    <property type="entry name" value="BLR1266 PROTEIN"/>
    <property type="match status" value="1"/>
</dbReference>
<dbReference type="SUPFAM" id="SSF50199">
    <property type="entry name" value="Staphylococcal nuclease"/>
    <property type="match status" value="1"/>
</dbReference>
<evidence type="ECO:0000313" key="3">
    <source>
        <dbReference type="Proteomes" id="UP000239736"/>
    </source>
</evidence>
<dbReference type="PANTHER" id="PTHR12302">
    <property type="entry name" value="EBNA2 BINDING PROTEIN P100"/>
    <property type="match status" value="1"/>
</dbReference>
<dbReference type="Pfam" id="PF00565">
    <property type="entry name" value="SNase"/>
    <property type="match status" value="1"/>
</dbReference>
<reference evidence="2 3" key="1">
    <citation type="submission" date="2018-01" db="EMBL/GenBank/DDBJ databases">
        <title>Genomic Encyclopedia of Archaeal and Bacterial Type Strains, Phase II (KMG-II): from individual species to whole genera.</title>
        <authorList>
            <person name="Goeker M."/>
        </authorList>
    </citation>
    <scope>NUCLEOTIDE SEQUENCE [LARGE SCALE GENOMIC DNA]</scope>
    <source>
        <strain evidence="2 3">DSM 12048</strain>
    </source>
</reference>
<dbReference type="PROSITE" id="PS50830">
    <property type="entry name" value="TNASE_3"/>
    <property type="match status" value="1"/>
</dbReference>
<keyword evidence="3" id="KW-1185">Reference proteome</keyword>
<evidence type="ECO:0000313" key="2">
    <source>
        <dbReference type="EMBL" id="PPB80943.1"/>
    </source>
</evidence>